<dbReference type="EMBL" id="WKFB01000500">
    <property type="protein sequence ID" value="KAF6721258.1"/>
    <property type="molecule type" value="Genomic_DNA"/>
</dbReference>
<accession>A0A834BWZ0</accession>
<name>A0A834BWZ0_ORYME</name>
<dbReference type="AlphaFoldDB" id="A0A834BWZ0"/>
<reference evidence="1" key="1">
    <citation type="journal article" name="BMC Genomics">
        <title>Long-read sequencing and de novo genome assembly of marine medaka (Oryzias melastigma).</title>
        <authorList>
            <person name="Liang P."/>
            <person name="Saqib H.S.A."/>
            <person name="Ni X."/>
            <person name="Shen Y."/>
        </authorList>
    </citation>
    <scope>NUCLEOTIDE SEQUENCE</scope>
    <source>
        <strain evidence="1">Bigg-433</strain>
    </source>
</reference>
<comment type="caution">
    <text evidence="1">The sequence shown here is derived from an EMBL/GenBank/DDBJ whole genome shotgun (WGS) entry which is preliminary data.</text>
</comment>
<organism evidence="1 2">
    <name type="scientific">Oryzias melastigma</name>
    <name type="common">Marine medaka</name>
    <dbReference type="NCBI Taxonomy" id="30732"/>
    <lineage>
        <taxon>Eukaryota</taxon>
        <taxon>Metazoa</taxon>
        <taxon>Chordata</taxon>
        <taxon>Craniata</taxon>
        <taxon>Vertebrata</taxon>
        <taxon>Euteleostomi</taxon>
        <taxon>Actinopterygii</taxon>
        <taxon>Neopterygii</taxon>
        <taxon>Teleostei</taxon>
        <taxon>Neoteleostei</taxon>
        <taxon>Acanthomorphata</taxon>
        <taxon>Ovalentaria</taxon>
        <taxon>Atherinomorphae</taxon>
        <taxon>Beloniformes</taxon>
        <taxon>Adrianichthyidae</taxon>
        <taxon>Oryziinae</taxon>
        <taxon>Oryzias</taxon>
    </lineage>
</organism>
<dbReference type="Proteomes" id="UP000646548">
    <property type="component" value="Unassembled WGS sequence"/>
</dbReference>
<sequence length="117" mass="13752">MYSFSEYFVLFCFFGIIFKKIPPLPICVHLPRYFLSFHRIRCRCDLFDSCIVAWSEHAITAVRGRLRRCGGFEHLQKKRRKKHEVKKGASQLLKVDQQIPNKVEDDASRLIQNPLVA</sequence>
<gene>
    <name evidence="1" type="ORF">FQA47_021488</name>
</gene>
<proteinExistence type="predicted"/>
<evidence type="ECO:0000313" key="1">
    <source>
        <dbReference type="EMBL" id="KAF6721258.1"/>
    </source>
</evidence>
<evidence type="ECO:0000313" key="2">
    <source>
        <dbReference type="Proteomes" id="UP000646548"/>
    </source>
</evidence>
<protein>
    <submittedName>
        <fullName evidence="1">Uncharacterized protein</fullName>
    </submittedName>
</protein>